<dbReference type="GO" id="GO:1903094">
    <property type="term" value="P:negative regulation of protein K48-linked deubiquitination"/>
    <property type="evidence" value="ECO:0007669"/>
    <property type="project" value="TreeGrafter"/>
</dbReference>
<feature type="domain" description="UBX" evidence="6">
    <location>
        <begin position="240"/>
        <end position="318"/>
    </location>
</feature>
<accession>A0AAF0F8X6</accession>
<dbReference type="GO" id="GO:0031397">
    <property type="term" value="P:negative regulation of protein ubiquitination"/>
    <property type="evidence" value="ECO:0007669"/>
    <property type="project" value="TreeGrafter"/>
</dbReference>
<dbReference type="EMBL" id="CP118375">
    <property type="protein sequence ID" value="WFD42229.1"/>
    <property type="molecule type" value="Genomic_DNA"/>
</dbReference>
<evidence type="ECO:0000259" key="6">
    <source>
        <dbReference type="PROSITE" id="PS50033"/>
    </source>
</evidence>
<feature type="compositionally biased region" description="Polar residues" evidence="4">
    <location>
        <begin position="58"/>
        <end position="76"/>
    </location>
</feature>
<dbReference type="InterPro" id="IPR029071">
    <property type="entry name" value="Ubiquitin-like_domsf"/>
</dbReference>
<dbReference type="Pfam" id="PF00789">
    <property type="entry name" value="UBX"/>
    <property type="match status" value="1"/>
</dbReference>
<feature type="compositionally biased region" description="Basic and acidic residues" evidence="4">
    <location>
        <begin position="36"/>
        <end position="54"/>
    </location>
</feature>
<dbReference type="Gene3D" id="1.10.8.10">
    <property type="entry name" value="DNA helicase RuvA subunit, C-terminal domain"/>
    <property type="match status" value="1"/>
</dbReference>
<feature type="region of interest" description="Disordered" evidence="4">
    <location>
        <begin position="99"/>
        <end position="247"/>
    </location>
</feature>
<dbReference type="GO" id="GO:0032435">
    <property type="term" value="P:negative regulation of proteasomal ubiquitin-dependent protein catabolic process"/>
    <property type="evidence" value="ECO:0007669"/>
    <property type="project" value="TreeGrafter"/>
</dbReference>
<sequence length="322" mass="35377">MGDRATLLEMGFDHERVDYALAVTNSSGLQAALDHLEAHQDEPLPADWKEEVAKKAQASDNTAAQDSSSGTPQESAKSIKCNQCGKVFRDMDLAMYHADKSGHDDFEESSEEIKPLTEEEKANRLSELRARMQEKRAKQASKDAEERRANELIRRKAGQDAGQAREELEKKERIKDAERKRREKQEDIAAKARVKAQIEEDKKRRAEKAAREKALREGVPLPGATPTNGPPTKPSAVPTSTANESRLRVRAPGGTWMGTLPATATLLDVQNAVLKDGKGGDAVQLQFSTTFPRHIFTTGEQAKSLKELGLVPSAALESAKLS</sequence>
<dbReference type="InterPro" id="IPR013087">
    <property type="entry name" value="Znf_C2H2_type"/>
</dbReference>
<organism evidence="7 8">
    <name type="scientific">Malassezia psittaci</name>
    <dbReference type="NCBI Taxonomy" id="1821823"/>
    <lineage>
        <taxon>Eukaryota</taxon>
        <taxon>Fungi</taxon>
        <taxon>Dikarya</taxon>
        <taxon>Basidiomycota</taxon>
        <taxon>Ustilaginomycotina</taxon>
        <taxon>Malasseziomycetes</taxon>
        <taxon>Malasseziales</taxon>
        <taxon>Malasseziaceae</taxon>
        <taxon>Malassezia</taxon>
    </lineage>
</organism>
<dbReference type="PROSITE" id="PS00028">
    <property type="entry name" value="ZINC_FINGER_C2H2_1"/>
    <property type="match status" value="1"/>
</dbReference>
<gene>
    <name evidence="7" type="ORF">MPSI1_000870</name>
</gene>
<evidence type="ECO:0000256" key="2">
    <source>
        <dbReference type="ARBA" id="ARBA00022490"/>
    </source>
</evidence>
<dbReference type="Pfam" id="PF22562">
    <property type="entry name" value="UBA_7"/>
    <property type="match status" value="1"/>
</dbReference>
<dbReference type="PROSITE" id="PS50030">
    <property type="entry name" value="UBA"/>
    <property type="match status" value="1"/>
</dbReference>
<dbReference type="GO" id="GO:0005634">
    <property type="term" value="C:nucleus"/>
    <property type="evidence" value="ECO:0007669"/>
    <property type="project" value="TreeGrafter"/>
</dbReference>
<evidence type="ECO:0000256" key="4">
    <source>
        <dbReference type="SAM" id="MobiDB-lite"/>
    </source>
</evidence>
<name>A0AAF0F8X6_9BASI</name>
<dbReference type="AlphaFoldDB" id="A0AAF0F8X6"/>
<keyword evidence="2" id="KW-0963">Cytoplasm</keyword>
<feature type="domain" description="UBA" evidence="5">
    <location>
        <begin position="6"/>
        <end position="39"/>
    </location>
</feature>
<feature type="region of interest" description="Disordered" evidence="4">
    <location>
        <begin position="36"/>
        <end position="82"/>
    </location>
</feature>
<reference evidence="7" key="1">
    <citation type="submission" date="2023-02" db="EMBL/GenBank/DDBJ databases">
        <title>Mating type loci evolution in Malassezia.</title>
        <authorList>
            <person name="Coelho M.A."/>
        </authorList>
    </citation>
    <scope>NUCLEOTIDE SEQUENCE</scope>
    <source>
        <strain evidence="7">CBS 14136</strain>
    </source>
</reference>
<keyword evidence="8" id="KW-1185">Reference proteome</keyword>
<dbReference type="PANTHER" id="PTHR46340">
    <property type="entry name" value="UBX DOMAIN-CONTAINING PROTEIN 1"/>
    <property type="match status" value="1"/>
</dbReference>
<dbReference type="GO" id="GO:0005737">
    <property type="term" value="C:cytoplasm"/>
    <property type="evidence" value="ECO:0007669"/>
    <property type="project" value="UniProtKB-SubCell"/>
</dbReference>
<dbReference type="InterPro" id="IPR015940">
    <property type="entry name" value="UBA"/>
</dbReference>
<dbReference type="InterPro" id="IPR001012">
    <property type="entry name" value="UBX_dom"/>
</dbReference>
<dbReference type="PROSITE" id="PS50033">
    <property type="entry name" value="UBX"/>
    <property type="match status" value="1"/>
</dbReference>
<evidence type="ECO:0000256" key="1">
    <source>
        <dbReference type="ARBA" id="ARBA00004496"/>
    </source>
</evidence>
<keyword evidence="3" id="KW-0175">Coiled coil</keyword>
<dbReference type="Proteomes" id="UP001214628">
    <property type="component" value="Chromosome 1"/>
</dbReference>
<evidence type="ECO:0000313" key="8">
    <source>
        <dbReference type="Proteomes" id="UP001214628"/>
    </source>
</evidence>
<comment type="subcellular location">
    <subcellularLocation>
        <location evidence="1">Cytoplasm</location>
    </subcellularLocation>
</comment>
<evidence type="ECO:0000256" key="3">
    <source>
        <dbReference type="ARBA" id="ARBA00023054"/>
    </source>
</evidence>
<evidence type="ECO:0000259" key="5">
    <source>
        <dbReference type="PROSITE" id="PS50030"/>
    </source>
</evidence>
<dbReference type="GO" id="GO:0036435">
    <property type="term" value="F:K48-linked polyubiquitin modification-dependent protein binding"/>
    <property type="evidence" value="ECO:0007669"/>
    <property type="project" value="TreeGrafter"/>
</dbReference>
<evidence type="ECO:0000313" key="7">
    <source>
        <dbReference type="EMBL" id="WFD42229.1"/>
    </source>
</evidence>
<dbReference type="SUPFAM" id="SSF54236">
    <property type="entry name" value="Ubiquitin-like"/>
    <property type="match status" value="1"/>
</dbReference>
<protein>
    <submittedName>
        <fullName evidence="7">Uncharacterized protein</fullName>
    </submittedName>
</protein>
<dbReference type="SMART" id="SM00166">
    <property type="entry name" value="UBX"/>
    <property type="match status" value="1"/>
</dbReference>
<dbReference type="InterPro" id="IPR009060">
    <property type="entry name" value="UBA-like_sf"/>
</dbReference>
<feature type="compositionally biased region" description="Basic and acidic residues" evidence="4">
    <location>
        <begin position="111"/>
        <end position="216"/>
    </location>
</feature>
<dbReference type="SUPFAM" id="SSF46934">
    <property type="entry name" value="UBA-like"/>
    <property type="match status" value="1"/>
</dbReference>
<dbReference type="Gene3D" id="3.10.20.90">
    <property type="entry name" value="Phosphatidylinositol 3-kinase Catalytic Subunit, Chain A, domain 1"/>
    <property type="match status" value="1"/>
</dbReference>
<dbReference type="PANTHER" id="PTHR46340:SF1">
    <property type="entry name" value="UBX DOMAIN-CONTAINING PROTEIN 1"/>
    <property type="match status" value="1"/>
</dbReference>
<proteinExistence type="predicted"/>